<feature type="region of interest" description="Disordered" evidence="1">
    <location>
        <begin position="1"/>
        <end position="31"/>
    </location>
</feature>
<evidence type="ECO:0000313" key="2">
    <source>
        <dbReference type="EMBL" id="KAJ1167401.1"/>
    </source>
</evidence>
<proteinExistence type="predicted"/>
<accession>A0AAV7STI8</accession>
<evidence type="ECO:0000313" key="3">
    <source>
        <dbReference type="Proteomes" id="UP001066276"/>
    </source>
</evidence>
<gene>
    <name evidence="2" type="ORF">NDU88_007793</name>
</gene>
<dbReference type="Proteomes" id="UP001066276">
    <property type="component" value="Chromosome 4_2"/>
</dbReference>
<dbReference type="AlphaFoldDB" id="A0AAV7STI8"/>
<dbReference type="CDD" id="cd09275">
    <property type="entry name" value="RNase_HI_RT_DIRS1"/>
    <property type="match status" value="1"/>
</dbReference>
<comment type="caution">
    <text evidence="2">The sequence shown here is derived from an EMBL/GenBank/DDBJ whole genome shotgun (WGS) entry which is preliminary data.</text>
</comment>
<keyword evidence="3" id="KW-1185">Reference proteome</keyword>
<evidence type="ECO:0000256" key="1">
    <source>
        <dbReference type="SAM" id="MobiDB-lite"/>
    </source>
</evidence>
<name>A0AAV7STI8_PLEWA</name>
<dbReference type="EMBL" id="JANPWB010000008">
    <property type="protein sequence ID" value="KAJ1167401.1"/>
    <property type="molecule type" value="Genomic_DNA"/>
</dbReference>
<organism evidence="2 3">
    <name type="scientific">Pleurodeles waltl</name>
    <name type="common">Iberian ribbed newt</name>
    <dbReference type="NCBI Taxonomy" id="8319"/>
    <lineage>
        <taxon>Eukaryota</taxon>
        <taxon>Metazoa</taxon>
        <taxon>Chordata</taxon>
        <taxon>Craniata</taxon>
        <taxon>Vertebrata</taxon>
        <taxon>Euteleostomi</taxon>
        <taxon>Amphibia</taxon>
        <taxon>Batrachia</taxon>
        <taxon>Caudata</taxon>
        <taxon>Salamandroidea</taxon>
        <taxon>Salamandridae</taxon>
        <taxon>Pleurodelinae</taxon>
        <taxon>Pleurodeles</taxon>
    </lineage>
</organism>
<protein>
    <submittedName>
        <fullName evidence="2">Uncharacterized protein</fullName>
    </submittedName>
</protein>
<reference evidence="2" key="1">
    <citation type="journal article" date="2022" name="bioRxiv">
        <title>Sequencing and chromosome-scale assembly of the giantPleurodeles waltlgenome.</title>
        <authorList>
            <person name="Brown T."/>
            <person name="Elewa A."/>
            <person name="Iarovenko S."/>
            <person name="Subramanian E."/>
            <person name="Araus A.J."/>
            <person name="Petzold A."/>
            <person name="Susuki M."/>
            <person name="Suzuki K.-i.T."/>
            <person name="Hayashi T."/>
            <person name="Toyoda A."/>
            <person name="Oliveira C."/>
            <person name="Osipova E."/>
            <person name="Leigh N.D."/>
            <person name="Simon A."/>
            <person name="Yun M.H."/>
        </authorList>
    </citation>
    <scope>NUCLEOTIDE SEQUENCE</scope>
    <source>
        <strain evidence="2">20211129_DDA</strain>
        <tissue evidence="2">Liver</tissue>
    </source>
</reference>
<sequence length="100" mass="11164">MLTKVPGVTTATQQLKTTGHNSIPKGTGVQEQRETKFQVLISNRMDNISAVRYINRLGGTRSKPLAELAKGFWEFCLLNRISVQAEYLPGHLSVVADWYS</sequence>
<feature type="compositionally biased region" description="Polar residues" evidence="1">
    <location>
        <begin position="9"/>
        <end position="21"/>
    </location>
</feature>